<gene>
    <name evidence="1" type="ORF">PoB_005651300</name>
</gene>
<comment type="caution">
    <text evidence="1">The sequence shown here is derived from an EMBL/GenBank/DDBJ whole genome shotgun (WGS) entry which is preliminary data.</text>
</comment>
<dbReference type="AlphaFoldDB" id="A0AAV4CDM0"/>
<proteinExistence type="predicted"/>
<evidence type="ECO:0000313" key="2">
    <source>
        <dbReference type="Proteomes" id="UP000735302"/>
    </source>
</evidence>
<reference evidence="1 2" key="1">
    <citation type="journal article" date="2021" name="Elife">
        <title>Chloroplast acquisition without the gene transfer in kleptoplastic sea slugs, Plakobranchus ocellatus.</title>
        <authorList>
            <person name="Maeda T."/>
            <person name="Takahashi S."/>
            <person name="Yoshida T."/>
            <person name="Shimamura S."/>
            <person name="Takaki Y."/>
            <person name="Nagai Y."/>
            <person name="Toyoda A."/>
            <person name="Suzuki Y."/>
            <person name="Arimoto A."/>
            <person name="Ishii H."/>
            <person name="Satoh N."/>
            <person name="Nishiyama T."/>
            <person name="Hasebe M."/>
            <person name="Maruyama T."/>
            <person name="Minagawa J."/>
            <person name="Obokata J."/>
            <person name="Shigenobu S."/>
        </authorList>
    </citation>
    <scope>NUCLEOTIDE SEQUENCE [LARGE SCALE GENOMIC DNA]</scope>
</reference>
<organism evidence="1 2">
    <name type="scientific">Plakobranchus ocellatus</name>
    <dbReference type="NCBI Taxonomy" id="259542"/>
    <lineage>
        <taxon>Eukaryota</taxon>
        <taxon>Metazoa</taxon>
        <taxon>Spiralia</taxon>
        <taxon>Lophotrochozoa</taxon>
        <taxon>Mollusca</taxon>
        <taxon>Gastropoda</taxon>
        <taxon>Heterobranchia</taxon>
        <taxon>Euthyneura</taxon>
        <taxon>Panpulmonata</taxon>
        <taxon>Sacoglossa</taxon>
        <taxon>Placobranchoidea</taxon>
        <taxon>Plakobranchidae</taxon>
        <taxon>Plakobranchus</taxon>
    </lineage>
</organism>
<sequence>MGKEKDKVSGRVKNVMVLRREGVGGSDSLRRLRRVRRYACGALHPYDYGDQENMWLRKIKYCFNRVSVAQEIENLPLDLQRPFYLGFKPRYWRSALTEDPKA</sequence>
<keyword evidence="2" id="KW-1185">Reference proteome</keyword>
<accession>A0AAV4CDM0</accession>
<dbReference type="Proteomes" id="UP000735302">
    <property type="component" value="Unassembled WGS sequence"/>
</dbReference>
<name>A0AAV4CDM0_9GAST</name>
<evidence type="ECO:0000313" key="1">
    <source>
        <dbReference type="EMBL" id="GFO30008.1"/>
    </source>
</evidence>
<protein>
    <submittedName>
        <fullName evidence="1">Uncharacterized protein</fullName>
    </submittedName>
</protein>
<dbReference type="EMBL" id="BLXT01006199">
    <property type="protein sequence ID" value="GFO30008.1"/>
    <property type="molecule type" value="Genomic_DNA"/>
</dbReference>